<dbReference type="CDD" id="cd00010">
    <property type="entry name" value="AAI_LTSS"/>
    <property type="match status" value="1"/>
</dbReference>
<feature type="signal peptide" evidence="10">
    <location>
        <begin position="1"/>
        <end position="27"/>
    </location>
</feature>
<evidence type="ECO:0000256" key="4">
    <source>
        <dbReference type="ARBA" id="ARBA00022622"/>
    </source>
</evidence>
<dbReference type="Gene3D" id="1.10.110.10">
    <property type="entry name" value="Plant lipid-transfer and hydrophobic proteins"/>
    <property type="match status" value="1"/>
</dbReference>
<feature type="region of interest" description="Disordered" evidence="9">
    <location>
        <begin position="156"/>
        <end position="193"/>
    </location>
</feature>
<feature type="chain" id="PRO_5042290632" evidence="10">
    <location>
        <begin position="28"/>
        <end position="215"/>
    </location>
</feature>
<comment type="subcellular location">
    <subcellularLocation>
        <location evidence="1">Cell membrane</location>
        <topology evidence="1">Lipid-anchor</topology>
        <topology evidence="1">GPI-anchor</topology>
    </subcellularLocation>
</comment>
<gene>
    <name evidence="12" type="ORF">POM88_008935</name>
</gene>
<keyword evidence="8" id="KW-0449">Lipoprotein</keyword>
<keyword evidence="6" id="KW-1015">Disulfide bond</keyword>
<dbReference type="GO" id="GO:0005886">
    <property type="term" value="C:plasma membrane"/>
    <property type="evidence" value="ECO:0007669"/>
    <property type="project" value="UniProtKB-SubCell"/>
</dbReference>
<evidence type="ECO:0000259" key="11">
    <source>
        <dbReference type="Pfam" id="PF14368"/>
    </source>
</evidence>
<dbReference type="Pfam" id="PF14368">
    <property type="entry name" value="LTP_2"/>
    <property type="match status" value="1"/>
</dbReference>
<evidence type="ECO:0000313" key="13">
    <source>
        <dbReference type="Proteomes" id="UP001237642"/>
    </source>
</evidence>
<keyword evidence="4" id="KW-0336">GPI-anchor</keyword>
<evidence type="ECO:0000256" key="8">
    <source>
        <dbReference type="ARBA" id="ARBA00023288"/>
    </source>
</evidence>
<accession>A0AAD8JAZ4</accession>
<reference evidence="12" key="2">
    <citation type="submission" date="2023-05" db="EMBL/GenBank/DDBJ databases">
        <authorList>
            <person name="Schelkunov M.I."/>
        </authorList>
    </citation>
    <scope>NUCLEOTIDE SEQUENCE</scope>
    <source>
        <strain evidence="12">Hsosn_3</strain>
        <tissue evidence="12">Leaf</tissue>
    </source>
</reference>
<dbReference type="SUPFAM" id="SSF47699">
    <property type="entry name" value="Bifunctional inhibitor/lipid-transfer protein/seed storage 2S albumin"/>
    <property type="match status" value="1"/>
</dbReference>
<protein>
    <submittedName>
        <fullName evidence="12">AAI domain-containing protein</fullName>
    </submittedName>
</protein>
<evidence type="ECO:0000256" key="7">
    <source>
        <dbReference type="ARBA" id="ARBA00023180"/>
    </source>
</evidence>
<evidence type="ECO:0000256" key="9">
    <source>
        <dbReference type="SAM" id="MobiDB-lite"/>
    </source>
</evidence>
<reference evidence="12" key="1">
    <citation type="submission" date="2023-02" db="EMBL/GenBank/DDBJ databases">
        <title>Genome of toxic invasive species Heracleum sosnowskyi carries increased number of genes despite the absence of recent whole-genome duplications.</title>
        <authorList>
            <person name="Schelkunov M."/>
            <person name="Shtratnikova V."/>
            <person name="Makarenko M."/>
            <person name="Klepikova A."/>
            <person name="Omelchenko D."/>
            <person name="Novikova G."/>
            <person name="Obukhova E."/>
            <person name="Bogdanov V."/>
            <person name="Penin A."/>
            <person name="Logacheva M."/>
        </authorList>
    </citation>
    <scope>NUCLEOTIDE SEQUENCE</scope>
    <source>
        <strain evidence="12">Hsosn_3</strain>
        <tissue evidence="12">Leaf</tissue>
    </source>
</reference>
<evidence type="ECO:0000256" key="6">
    <source>
        <dbReference type="ARBA" id="ARBA00023157"/>
    </source>
</evidence>
<keyword evidence="13" id="KW-1185">Reference proteome</keyword>
<dbReference type="Proteomes" id="UP001237642">
    <property type="component" value="Unassembled WGS sequence"/>
</dbReference>
<sequence>MENANSVFRLNFVSATVLIFFVVSVNCQISTPCTVSMLTSFTPCLNFITGSTRSGASSPSTACCESLKSLMISSVDCSCLLVTGNVPFALPINQTLALTLPRACNSASVPIQCKAAGVPLPAPGPVLFGPKPPPTAAASPFSPTAAKALAPASAPAKTISGMEPGSPPAETTSENITPTATPGIRPVINPTSASTCRSSSQSLLLAFLGIMFFTK</sequence>
<evidence type="ECO:0000256" key="2">
    <source>
        <dbReference type="ARBA" id="ARBA00009748"/>
    </source>
</evidence>
<name>A0AAD8JAZ4_9APIA</name>
<dbReference type="InterPro" id="IPR016140">
    <property type="entry name" value="Bifunc_inhib/LTP/seed_store"/>
</dbReference>
<dbReference type="InterPro" id="IPR036312">
    <property type="entry name" value="Bifun_inhib/LTP/seed_sf"/>
</dbReference>
<comment type="similarity">
    <text evidence="2">Belongs to the plant LTP family.</text>
</comment>
<keyword evidence="4" id="KW-0472">Membrane</keyword>
<dbReference type="EMBL" id="JAUIZM010000002">
    <property type="protein sequence ID" value="KAK1399072.1"/>
    <property type="molecule type" value="Genomic_DNA"/>
</dbReference>
<evidence type="ECO:0000256" key="10">
    <source>
        <dbReference type="SAM" id="SignalP"/>
    </source>
</evidence>
<evidence type="ECO:0000256" key="5">
    <source>
        <dbReference type="ARBA" id="ARBA00022729"/>
    </source>
</evidence>
<evidence type="ECO:0000256" key="3">
    <source>
        <dbReference type="ARBA" id="ARBA00022475"/>
    </source>
</evidence>
<proteinExistence type="inferred from homology"/>
<keyword evidence="5 10" id="KW-0732">Signal</keyword>
<evidence type="ECO:0000256" key="1">
    <source>
        <dbReference type="ARBA" id="ARBA00004609"/>
    </source>
</evidence>
<dbReference type="PANTHER" id="PTHR33044">
    <property type="entry name" value="BIFUNCTIONAL INHIBITOR/LIPID-TRANSFER PROTEIN/SEED STORAGE 2S ALBUMIN SUPERFAMILY PROTEIN-RELATED"/>
    <property type="match status" value="1"/>
</dbReference>
<feature type="compositionally biased region" description="Polar residues" evidence="9">
    <location>
        <begin position="169"/>
        <end position="180"/>
    </location>
</feature>
<evidence type="ECO:0000313" key="12">
    <source>
        <dbReference type="EMBL" id="KAK1399072.1"/>
    </source>
</evidence>
<dbReference type="InterPro" id="IPR043325">
    <property type="entry name" value="LTSS"/>
</dbReference>
<keyword evidence="7" id="KW-0325">Glycoprotein</keyword>
<comment type="caution">
    <text evidence="12">The sequence shown here is derived from an EMBL/GenBank/DDBJ whole genome shotgun (WGS) entry which is preliminary data.</text>
</comment>
<keyword evidence="3" id="KW-1003">Cell membrane</keyword>
<dbReference type="AlphaFoldDB" id="A0AAD8JAZ4"/>
<dbReference type="GO" id="GO:0098552">
    <property type="term" value="C:side of membrane"/>
    <property type="evidence" value="ECO:0007669"/>
    <property type="project" value="UniProtKB-KW"/>
</dbReference>
<organism evidence="12 13">
    <name type="scientific">Heracleum sosnowskyi</name>
    <dbReference type="NCBI Taxonomy" id="360622"/>
    <lineage>
        <taxon>Eukaryota</taxon>
        <taxon>Viridiplantae</taxon>
        <taxon>Streptophyta</taxon>
        <taxon>Embryophyta</taxon>
        <taxon>Tracheophyta</taxon>
        <taxon>Spermatophyta</taxon>
        <taxon>Magnoliopsida</taxon>
        <taxon>eudicotyledons</taxon>
        <taxon>Gunneridae</taxon>
        <taxon>Pentapetalae</taxon>
        <taxon>asterids</taxon>
        <taxon>campanulids</taxon>
        <taxon>Apiales</taxon>
        <taxon>Apiaceae</taxon>
        <taxon>Apioideae</taxon>
        <taxon>apioid superclade</taxon>
        <taxon>Tordylieae</taxon>
        <taxon>Tordyliinae</taxon>
        <taxon>Heracleum</taxon>
    </lineage>
</organism>
<feature type="domain" description="Bifunctional inhibitor/plant lipid transfer protein/seed storage helical" evidence="11">
    <location>
        <begin position="26"/>
        <end position="113"/>
    </location>
</feature>